<feature type="compositionally biased region" description="Low complexity" evidence="1">
    <location>
        <begin position="360"/>
        <end position="398"/>
    </location>
</feature>
<evidence type="ECO:0000313" key="2">
    <source>
        <dbReference type="EMBL" id="WCO67558.1"/>
    </source>
</evidence>
<accession>A0AAE9YAI4</accession>
<feature type="region of interest" description="Disordered" evidence="1">
    <location>
        <begin position="1"/>
        <end position="30"/>
    </location>
</feature>
<gene>
    <name evidence="2" type="ORF">PO878_02340</name>
</gene>
<proteinExistence type="predicted"/>
<organism evidence="2 3">
    <name type="scientific">Iamia majanohamensis</name>
    <dbReference type="NCBI Taxonomy" id="467976"/>
    <lineage>
        <taxon>Bacteria</taxon>
        <taxon>Bacillati</taxon>
        <taxon>Actinomycetota</taxon>
        <taxon>Acidimicrobiia</taxon>
        <taxon>Acidimicrobiales</taxon>
        <taxon>Iamiaceae</taxon>
        <taxon>Iamia</taxon>
    </lineage>
</organism>
<evidence type="ECO:0000256" key="1">
    <source>
        <dbReference type="SAM" id="MobiDB-lite"/>
    </source>
</evidence>
<dbReference type="AlphaFoldDB" id="A0AAE9YAI4"/>
<keyword evidence="3" id="KW-1185">Reference proteome</keyword>
<feature type="compositionally biased region" description="Gly residues" evidence="1">
    <location>
        <begin position="399"/>
        <end position="412"/>
    </location>
</feature>
<evidence type="ECO:0000313" key="3">
    <source>
        <dbReference type="Proteomes" id="UP001216390"/>
    </source>
</evidence>
<dbReference type="Proteomes" id="UP001216390">
    <property type="component" value="Chromosome"/>
</dbReference>
<sequence>MTPLLAPDRADPGDPAGPAGRAEGETAAGSTGRVDRLRRLWVVPAAVVVVAALALLPRVGDGGPGPGEARVEVDGTAAVVRDDGVATTVTDDTVALGPGDVLEVVEGQARFTLAEEVRLEGRAEPSVGGRSGTTVEMGSVPELLAGPLLVEAPTPVRVAAAGSTTTVGPDADGDGAAHLLRRLGLGVGSYAGAVEVDSAGRTVDLPRWRRVEVAAVGAPGPADLPLRYSATDPWDRRFLGDALAIDRQLAPLLRGLSATGAPDLTDPAALRTVVAGLPGPATLAPLLADLPAADDALVLGAVAAAGTGGTFTERWEAAAAFRADGAEWGLVATDQGVGPAALLDRVRDAVDEAFAGAVDADPDEVAAGPPAADGGAGAPTADAALSPAPTTAPPAGAAGTAGGADTGTGSDGAAGARPPAAPRGVGPRARVPAAPARGRAGPGPVASAGPPTASAGWSTGSAAGSRGPPTAWVAW</sequence>
<dbReference type="EMBL" id="CP116942">
    <property type="protein sequence ID" value="WCO67558.1"/>
    <property type="molecule type" value="Genomic_DNA"/>
</dbReference>
<dbReference type="KEGG" id="ima:PO878_02340"/>
<protein>
    <submittedName>
        <fullName evidence="2">Uncharacterized protein</fullName>
    </submittedName>
</protein>
<dbReference type="RefSeq" id="WP_272737079.1">
    <property type="nucleotide sequence ID" value="NZ_CP116942.1"/>
</dbReference>
<name>A0AAE9YAI4_9ACTN</name>
<reference evidence="2" key="1">
    <citation type="submission" date="2023-01" db="EMBL/GenBank/DDBJ databases">
        <title>The diversity of Class Acidimicrobiia in South China Sea sediment environments and the proposal of Iamia marina sp. nov., a novel species of the genus Iamia.</title>
        <authorList>
            <person name="He Y."/>
            <person name="Tian X."/>
        </authorList>
    </citation>
    <scope>NUCLEOTIDE SEQUENCE</scope>
    <source>
        <strain evidence="2">DSM 19957</strain>
    </source>
</reference>
<feature type="compositionally biased region" description="Low complexity" evidence="1">
    <location>
        <begin position="413"/>
        <end position="467"/>
    </location>
</feature>
<feature type="region of interest" description="Disordered" evidence="1">
    <location>
        <begin position="360"/>
        <end position="475"/>
    </location>
</feature>
<feature type="compositionally biased region" description="Low complexity" evidence="1">
    <location>
        <begin position="1"/>
        <end position="29"/>
    </location>
</feature>